<dbReference type="SUPFAM" id="SSF57667">
    <property type="entry name" value="beta-beta-alpha zinc fingers"/>
    <property type="match status" value="1"/>
</dbReference>
<feature type="domain" description="C2H2-type" evidence="5">
    <location>
        <begin position="34"/>
        <end position="61"/>
    </location>
</feature>
<dbReference type="GO" id="GO:0008270">
    <property type="term" value="F:zinc ion binding"/>
    <property type="evidence" value="ECO:0007669"/>
    <property type="project" value="UniProtKB-KW"/>
</dbReference>
<reference evidence="6" key="1">
    <citation type="submission" date="2020-11" db="EMBL/GenBank/DDBJ databases">
        <authorList>
            <person name="Tran Van P."/>
        </authorList>
    </citation>
    <scope>NUCLEOTIDE SEQUENCE</scope>
</reference>
<dbReference type="Gene3D" id="3.30.160.60">
    <property type="entry name" value="Classic Zinc Finger"/>
    <property type="match status" value="1"/>
</dbReference>
<dbReference type="FunFam" id="3.30.160.60:FF:000446">
    <property type="entry name" value="Zinc finger protein"/>
    <property type="match status" value="1"/>
</dbReference>
<keyword evidence="1" id="KW-0479">Metal-binding</keyword>
<gene>
    <name evidence="6" type="ORF">TPSB3V08_LOCUS8937</name>
</gene>
<evidence type="ECO:0000256" key="3">
    <source>
        <dbReference type="ARBA" id="ARBA00022833"/>
    </source>
</evidence>
<dbReference type="EMBL" id="OD006744">
    <property type="protein sequence ID" value="CAD7413303.1"/>
    <property type="molecule type" value="Genomic_DNA"/>
</dbReference>
<organism evidence="6">
    <name type="scientific">Timema poppense</name>
    <name type="common">Walking stick</name>
    <dbReference type="NCBI Taxonomy" id="170557"/>
    <lineage>
        <taxon>Eukaryota</taxon>
        <taxon>Metazoa</taxon>
        <taxon>Ecdysozoa</taxon>
        <taxon>Arthropoda</taxon>
        <taxon>Hexapoda</taxon>
        <taxon>Insecta</taxon>
        <taxon>Pterygota</taxon>
        <taxon>Neoptera</taxon>
        <taxon>Polyneoptera</taxon>
        <taxon>Phasmatodea</taxon>
        <taxon>Timematodea</taxon>
        <taxon>Timematoidea</taxon>
        <taxon>Timematidae</taxon>
        <taxon>Timema</taxon>
    </lineage>
</organism>
<evidence type="ECO:0000256" key="1">
    <source>
        <dbReference type="ARBA" id="ARBA00022723"/>
    </source>
</evidence>
<dbReference type="PROSITE" id="PS00028">
    <property type="entry name" value="ZINC_FINGER_C2H2_1"/>
    <property type="match status" value="1"/>
</dbReference>
<accession>A0A7R9H9Z2</accession>
<dbReference type="PROSITE" id="PS50157">
    <property type="entry name" value="ZINC_FINGER_C2H2_2"/>
    <property type="match status" value="1"/>
</dbReference>
<sequence>MNRENYKCHDLSKPYTKNFNNIYQFLNKSEQRPYKCDICSKYFKHKSIFKTHLVSHGEHRLTNVVFVARYNEVRRKEGWVYK</sequence>
<evidence type="ECO:0000259" key="5">
    <source>
        <dbReference type="PROSITE" id="PS50157"/>
    </source>
</evidence>
<evidence type="ECO:0000313" key="6">
    <source>
        <dbReference type="EMBL" id="CAD7413303.1"/>
    </source>
</evidence>
<evidence type="ECO:0000256" key="2">
    <source>
        <dbReference type="ARBA" id="ARBA00022771"/>
    </source>
</evidence>
<proteinExistence type="predicted"/>
<evidence type="ECO:0000256" key="4">
    <source>
        <dbReference type="PROSITE-ProRule" id="PRU00042"/>
    </source>
</evidence>
<protein>
    <recommendedName>
        <fullName evidence="5">C2H2-type domain-containing protein</fullName>
    </recommendedName>
</protein>
<dbReference type="InterPro" id="IPR013087">
    <property type="entry name" value="Znf_C2H2_type"/>
</dbReference>
<keyword evidence="3" id="KW-0862">Zinc</keyword>
<dbReference type="GO" id="GO:0005634">
    <property type="term" value="C:nucleus"/>
    <property type="evidence" value="ECO:0007669"/>
    <property type="project" value="UniProtKB-ARBA"/>
</dbReference>
<keyword evidence="2 4" id="KW-0863">Zinc-finger</keyword>
<dbReference type="InterPro" id="IPR036236">
    <property type="entry name" value="Znf_C2H2_sf"/>
</dbReference>
<dbReference type="AlphaFoldDB" id="A0A7R9H9Z2"/>
<name>A0A7R9H9Z2_TIMPO</name>